<organism evidence="2 3">
    <name type="scientific">Exophiala sideris</name>
    <dbReference type="NCBI Taxonomy" id="1016849"/>
    <lineage>
        <taxon>Eukaryota</taxon>
        <taxon>Fungi</taxon>
        <taxon>Dikarya</taxon>
        <taxon>Ascomycota</taxon>
        <taxon>Pezizomycotina</taxon>
        <taxon>Eurotiomycetes</taxon>
        <taxon>Chaetothyriomycetidae</taxon>
        <taxon>Chaetothyriales</taxon>
        <taxon>Herpotrichiellaceae</taxon>
        <taxon>Exophiala</taxon>
    </lineage>
</organism>
<evidence type="ECO:0000313" key="3">
    <source>
        <dbReference type="Proteomes" id="UP000053599"/>
    </source>
</evidence>
<name>A0A0D1WEE8_9EURO</name>
<accession>A0A0D1WEE8</accession>
<protein>
    <recommendedName>
        <fullName evidence="1">Epoxide hydrolase N-terminal domain-containing protein</fullName>
    </recommendedName>
</protein>
<dbReference type="InterPro" id="IPR010497">
    <property type="entry name" value="Epoxide_hydro_N"/>
</dbReference>
<evidence type="ECO:0000259" key="1">
    <source>
        <dbReference type="Pfam" id="PF06441"/>
    </source>
</evidence>
<dbReference type="HOGENOM" id="CLU_2589773_0_0_1"/>
<gene>
    <name evidence="2" type="ORF">PV11_02740</name>
</gene>
<dbReference type="Pfam" id="PF06441">
    <property type="entry name" value="EHN"/>
    <property type="match status" value="1"/>
</dbReference>
<dbReference type="Proteomes" id="UP000053599">
    <property type="component" value="Unassembled WGS sequence"/>
</dbReference>
<proteinExistence type="predicted"/>
<dbReference type="EMBL" id="KN846951">
    <property type="protein sequence ID" value="KIV87175.1"/>
    <property type="molecule type" value="Genomic_DNA"/>
</dbReference>
<dbReference type="Gene3D" id="3.40.50.1820">
    <property type="entry name" value="alpha/beta hydrolase"/>
    <property type="match status" value="1"/>
</dbReference>
<sequence length="80" mass="8899">MNTVHFYLQETKDNAIALHFQISIPDDELDLLKQKLRLARLPKTRKGADQGEDNGVTASFMKISLTSGAPSMTGDQRKPV</sequence>
<feature type="domain" description="Epoxide hydrolase N-terminal" evidence="1">
    <location>
        <begin position="19"/>
        <end position="62"/>
    </location>
</feature>
<reference evidence="2 3" key="1">
    <citation type="submission" date="2015-01" db="EMBL/GenBank/DDBJ databases">
        <title>The Genome Sequence of Exophiala sideris CBS121828.</title>
        <authorList>
            <consortium name="The Broad Institute Genomics Platform"/>
            <person name="Cuomo C."/>
            <person name="de Hoog S."/>
            <person name="Gorbushina A."/>
            <person name="Stielow B."/>
            <person name="Teixiera M."/>
            <person name="Abouelleil A."/>
            <person name="Chapman S.B."/>
            <person name="Priest M."/>
            <person name="Young S.K."/>
            <person name="Wortman J."/>
            <person name="Nusbaum C."/>
            <person name="Birren B."/>
        </authorList>
    </citation>
    <scope>NUCLEOTIDE SEQUENCE [LARGE SCALE GENOMIC DNA]</scope>
    <source>
        <strain evidence="2 3">CBS 121828</strain>
    </source>
</reference>
<dbReference type="AlphaFoldDB" id="A0A0D1WEE8"/>
<evidence type="ECO:0000313" key="2">
    <source>
        <dbReference type="EMBL" id="KIV87175.1"/>
    </source>
</evidence>
<dbReference type="InterPro" id="IPR029058">
    <property type="entry name" value="AB_hydrolase_fold"/>
</dbReference>